<feature type="chain" id="PRO_5041447854" evidence="2">
    <location>
        <begin position="27"/>
        <end position="336"/>
    </location>
</feature>
<feature type="signal peptide" evidence="2">
    <location>
        <begin position="1"/>
        <end position="26"/>
    </location>
</feature>
<dbReference type="AlphaFoldDB" id="A0AA42BSZ1"/>
<organism evidence="3 4">
    <name type="scientific">Herbiconiux oxytropis</name>
    <dbReference type="NCBI Taxonomy" id="2970915"/>
    <lineage>
        <taxon>Bacteria</taxon>
        <taxon>Bacillati</taxon>
        <taxon>Actinomycetota</taxon>
        <taxon>Actinomycetes</taxon>
        <taxon>Micrococcales</taxon>
        <taxon>Microbacteriaceae</taxon>
        <taxon>Herbiconiux</taxon>
    </lineage>
</organism>
<comment type="caution">
    <text evidence="3">The sequence shown here is derived from an EMBL/GenBank/DDBJ whole genome shotgun (WGS) entry which is preliminary data.</text>
</comment>
<keyword evidence="1" id="KW-1133">Transmembrane helix</keyword>
<sequence length="336" mass="34164">MRAKALTAAAALAAAALMAVAGPAVAASAAPTPSPDDVTWSVAPATADGPDGRSWVEQELAPGATFTEHLALRNLGATETTFALDAADGYFTETGRFNMLQAGQTSVAAGTWITVEESVTVAPGATAVVPFTVTVPENATPGDHAAGIAASVSSTGTTSDGAQIGVNSRVGFRVMTQVTGALAPALEVTDATVGYAPSWNLFTPGSLAVGYTAENTGNTQLAFGERVDGAVTDRGDLFPGESRSVIVAPTSAWPIGLITVDVVVESSVPSDPGLAVAPVTQTVTVWAVPWLHLAVLAGIALVIVLLVIGRRRRKAAVERLIAEARAEGRRESAVAR</sequence>
<feature type="transmembrane region" description="Helical" evidence="1">
    <location>
        <begin position="290"/>
        <end position="309"/>
    </location>
</feature>
<keyword evidence="1" id="KW-0472">Membrane</keyword>
<evidence type="ECO:0000256" key="2">
    <source>
        <dbReference type="SAM" id="SignalP"/>
    </source>
</evidence>
<protein>
    <submittedName>
        <fullName evidence="3">DUF916 domain-containing protein</fullName>
    </submittedName>
</protein>
<keyword evidence="1" id="KW-0812">Transmembrane</keyword>
<accession>A0AA42BSZ1</accession>
<evidence type="ECO:0000313" key="3">
    <source>
        <dbReference type="EMBL" id="MCS5725287.1"/>
    </source>
</evidence>
<name>A0AA42BSZ1_9MICO</name>
<gene>
    <name evidence="3" type="ORF">N1028_05200</name>
</gene>
<evidence type="ECO:0000313" key="4">
    <source>
        <dbReference type="Proteomes" id="UP001165587"/>
    </source>
</evidence>
<reference evidence="3" key="1">
    <citation type="submission" date="2022-08" db="EMBL/GenBank/DDBJ databases">
        <authorList>
            <person name="Deng Y."/>
            <person name="Han X.-F."/>
            <person name="Zhang Y.-Q."/>
        </authorList>
    </citation>
    <scope>NUCLEOTIDE SEQUENCE</scope>
    <source>
        <strain evidence="3">CPCC 203407</strain>
    </source>
</reference>
<proteinExistence type="predicted"/>
<keyword evidence="2" id="KW-0732">Signal</keyword>
<keyword evidence="4" id="KW-1185">Reference proteome</keyword>
<dbReference type="Proteomes" id="UP001165587">
    <property type="component" value="Unassembled WGS sequence"/>
</dbReference>
<dbReference type="RefSeq" id="WP_259525763.1">
    <property type="nucleotide sequence ID" value="NZ_JANLCK010000002.1"/>
</dbReference>
<dbReference type="EMBL" id="JANLCK010000002">
    <property type="protein sequence ID" value="MCS5725287.1"/>
    <property type="molecule type" value="Genomic_DNA"/>
</dbReference>
<evidence type="ECO:0000256" key="1">
    <source>
        <dbReference type="SAM" id="Phobius"/>
    </source>
</evidence>